<keyword evidence="8" id="KW-0472">Membrane</keyword>
<evidence type="ECO:0000256" key="4">
    <source>
        <dbReference type="ARBA" id="ARBA00022840"/>
    </source>
</evidence>
<dbReference type="InterPro" id="IPR018541">
    <property type="entry name" value="Ftsk_gamma"/>
</dbReference>
<evidence type="ECO:0000256" key="5">
    <source>
        <dbReference type="ARBA" id="ARBA00023125"/>
    </source>
</evidence>
<dbReference type="SUPFAM" id="SSF46785">
    <property type="entry name" value="Winged helix' DNA-binding domain"/>
    <property type="match status" value="1"/>
</dbReference>
<reference evidence="10" key="2">
    <citation type="journal article" date="2021" name="PeerJ">
        <title>Extensive microbial diversity within the chicken gut microbiome revealed by metagenomics and culture.</title>
        <authorList>
            <person name="Gilroy R."/>
            <person name="Ravi A."/>
            <person name="Getino M."/>
            <person name="Pursley I."/>
            <person name="Horton D.L."/>
            <person name="Alikhan N.F."/>
            <person name="Baker D."/>
            <person name="Gharbi K."/>
            <person name="Hall N."/>
            <person name="Watson M."/>
            <person name="Adriaenssens E.M."/>
            <person name="Foster-Nyarko E."/>
            <person name="Jarju S."/>
            <person name="Secka A."/>
            <person name="Antonio M."/>
            <person name="Oren A."/>
            <person name="Chaudhuri R.R."/>
            <person name="La Ragione R."/>
            <person name="Hildebrand F."/>
            <person name="Pallen M.J."/>
        </authorList>
    </citation>
    <scope>NUCLEOTIDE SEQUENCE</scope>
    <source>
        <strain evidence="10">CHK193-30670</strain>
    </source>
</reference>
<proteinExistence type="inferred from homology"/>
<keyword evidence="5" id="KW-0238">DNA-binding</keyword>
<accession>A0A9D1IP84</accession>
<dbReference type="Proteomes" id="UP000824074">
    <property type="component" value="Unassembled WGS sequence"/>
</dbReference>
<feature type="region of interest" description="Disordered" evidence="7">
    <location>
        <begin position="703"/>
        <end position="731"/>
    </location>
</feature>
<feature type="domain" description="FtsK" evidence="9">
    <location>
        <begin position="383"/>
        <end position="579"/>
    </location>
</feature>
<keyword evidence="8" id="KW-1133">Transmembrane helix</keyword>
<dbReference type="AlphaFoldDB" id="A0A9D1IP84"/>
<dbReference type="SMART" id="SM00382">
    <property type="entry name" value="AAA"/>
    <property type="match status" value="1"/>
</dbReference>
<dbReference type="InterPro" id="IPR027417">
    <property type="entry name" value="P-loop_NTPase"/>
</dbReference>
<feature type="transmembrane region" description="Helical" evidence="8">
    <location>
        <begin position="45"/>
        <end position="70"/>
    </location>
</feature>
<evidence type="ECO:0000256" key="1">
    <source>
        <dbReference type="ARBA" id="ARBA00004141"/>
    </source>
</evidence>
<feature type="transmembrane region" description="Helical" evidence="8">
    <location>
        <begin position="154"/>
        <end position="176"/>
    </location>
</feature>
<gene>
    <name evidence="10" type="ORF">IAB68_06245</name>
</gene>
<comment type="subcellular location">
    <subcellularLocation>
        <location evidence="1">Membrane</location>
        <topology evidence="1">Multi-pass membrane protein</topology>
    </subcellularLocation>
</comment>
<protein>
    <submittedName>
        <fullName evidence="10">DNA translocase FtsK 4TM domain-containing protein</fullName>
    </submittedName>
</protein>
<evidence type="ECO:0000256" key="3">
    <source>
        <dbReference type="ARBA" id="ARBA00022741"/>
    </source>
</evidence>
<name>A0A9D1IP84_9FIRM</name>
<feature type="transmembrane region" description="Helical" evidence="8">
    <location>
        <begin position="128"/>
        <end position="147"/>
    </location>
</feature>
<dbReference type="InterPro" id="IPR050206">
    <property type="entry name" value="FtsK/SpoIIIE/SftA"/>
</dbReference>
<keyword evidence="4 6" id="KW-0067">ATP-binding</keyword>
<evidence type="ECO:0000256" key="6">
    <source>
        <dbReference type="PROSITE-ProRule" id="PRU00289"/>
    </source>
</evidence>
<dbReference type="InterPro" id="IPR041027">
    <property type="entry name" value="FtsK_alpha"/>
</dbReference>
<dbReference type="GO" id="GO:0003677">
    <property type="term" value="F:DNA binding"/>
    <property type="evidence" value="ECO:0007669"/>
    <property type="project" value="UniProtKB-KW"/>
</dbReference>
<sequence>MAKKKTSSKSKKKGIPVEIFGILYIVLTILGLLRSGFIGRMVSNFGIFLFGSFYNWGLVFFLIVGGYVLIFREKPKLFTKKLIGFYLVAIAVLSMAHVRYIMYDTNIGSAVFQDTINNIVSGFNDVNFIQGGGILGAIFSYLFVLAFDVLGSKIICWVLILFGAMLIFNISFATLLRKIILFFIPKKWLNKNKEEDGDEESTEEENNDEEDEFKDKRVVISSVNDLNHTPIEESEKEEDQDVSKGEYKLPPISLLQVPKKVNTKANEESISSNIKLLEQVLTDFDIHGKVVAAHVGPTVTQFELEVKSGTKVNKILSLNKEIALALAAKDVRIQAPIPGKSTIGIDIPNKVTTPVSLREVLQAVPKEKQDSKLLAVLGKDIMGNPRWMEINKTPHLLIAGATGSGKSVCVNSIITTILMRAKPDEVKLVMIDPKKVELSMYNGAPHLLAPVVNDPKKASIVLKKIVEEMEHRYDLLSESNTKNIEGYNRMIQRKIEEGDTSVKKLPYIVVLIDELADLMLVAAKEVEDSIMRITQMARAAGIHLIVATQRPSTDVITGVVKANIPSRIAFTVSSSIDSRTILDMTGAEKLIGKGDMLFLPMGESTPTRIQGSFVSEEEVQKVVDFTIKQQKAKYDETFTNLTDKPAGASSYNAKDDQYDDPLYNEIVDFVIKSGKTSASLLQRKYRLGYNRAARMIDLLEERGIVGPPNGSKPREVLVKYEDNKDENENDE</sequence>
<evidence type="ECO:0000313" key="10">
    <source>
        <dbReference type="EMBL" id="HIU40877.1"/>
    </source>
</evidence>
<comment type="caution">
    <text evidence="10">The sequence shown here is derived from an EMBL/GenBank/DDBJ whole genome shotgun (WGS) entry which is preliminary data.</text>
</comment>
<dbReference type="InterPro" id="IPR036390">
    <property type="entry name" value="WH_DNA-bd_sf"/>
</dbReference>
<dbReference type="Gene3D" id="3.40.50.300">
    <property type="entry name" value="P-loop containing nucleotide triphosphate hydrolases"/>
    <property type="match status" value="1"/>
</dbReference>
<dbReference type="Pfam" id="PF17854">
    <property type="entry name" value="FtsK_alpha"/>
    <property type="match status" value="1"/>
</dbReference>
<keyword evidence="8" id="KW-0812">Transmembrane</keyword>
<dbReference type="InterPro" id="IPR002543">
    <property type="entry name" value="FtsK_dom"/>
</dbReference>
<dbReference type="SMART" id="SM00843">
    <property type="entry name" value="Ftsk_gamma"/>
    <property type="match status" value="1"/>
</dbReference>
<feature type="transmembrane region" description="Helical" evidence="8">
    <location>
        <begin position="82"/>
        <end position="102"/>
    </location>
</feature>
<feature type="compositionally biased region" description="Basic and acidic residues" evidence="7">
    <location>
        <begin position="712"/>
        <end position="722"/>
    </location>
</feature>
<evidence type="ECO:0000313" key="11">
    <source>
        <dbReference type="Proteomes" id="UP000824074"/>
    </source>
</evidence>
<evidence type="ECO:0000256" key="8">
    <source>
        <dbReference type="SAM" id="Phobius"/>
    </source>
</evidence>
<dbReference type="EMBL" id="DVMT01000063">
    <property type="protein sequence ID" value="HIU40877.1"/>
    <property type="molecule type" value="Genomic_DNA"/>
</dbReference>
<reference evidence="10" key="1">
    <citation type="submission" date="2020-10" db="EMBL/GenBank/DDBJ databases">
        <authorList>
            <person name="Gilroy R."/>
        </authorList>
    </citation>
    <scope>NUCLEOTIDE SEQUENCE</scope>
    <source>
        <strain evidence="10">CHK193-30670</strain>
    </source>
</reference>
<dbReference type="Pfam" id="PF09397">
    <property type="entry name" value="FtsK_gamma"/>
    <property type="match status" value="1"/>
</dbReference>
<dbReference type="GO" id="GO:0005524">
    <property type="term" value="F:ATP binding"/>
    <property type="evidence" value="ECO:0007669"/>
    <property type="project" value="UniProtKB-UniRule"/>
</dbReference>
<dbReference type="SUPFAM" id="SSF52540">
    <property type="entry name" value="P-loop containing nucleoside triphosphate hydrolases"/>
    <property type="match status" value="1"/>
</dbReference>
<dbReference type="PANTHER" id="PTHR22683:SF41">
    <property type="entry name" value="DNA TRANSLOCASE FTSK"/>
    <property type="match status" value="1"/>
</dbReference>
<comment type="similarity">
    <text evidence="2">Belongs to the FtsK/SpoIIIE/SftA family.</text>
</comment>
<dbReference type="Gene3D" id="3.30.980.40">
    <property type="match status" value="1"/>
</dbReference>
<dbReference type="Pfam" id="PF01580">
    <property type="entry name" value="FtsK_SpoIIIE"/>
    <property type="match status" value="1"/>
</dbReference>
<feature type="transmembrane region" description="Helical" evidence="8">
    <location>
        <begin position="21"/>
        <end position="39"/>
    </location>
</feature>
<organism evidence="10 11">
    <name type="scientific">Candidatus Aphodocola excrementigallinarum</name>
    <dbReference type="NCBI Taxonomy" id="2840670"/>
    <lineage>
        <taxon>Bacteria</taxon>
        <taxon>Bacillati</taxon>
        <taxon>Bacillota</taxon>
        <taxon>Bacilli</taxon>
        <taxon>Candidatus Aphodocola</taxon>
    </lineage>
</organism>
<dbReference type="Gene3D" id="1.10.10.10">
    <property type="entry name" value="Winged helix-like DNA-binding domain superfamily/Winged helix DNA-binding domain"/>
    <property type="match status" value="1"/>
</dbReference>
<feature type="region of interest" description="Disordered" evidence="7">
    <location>
        <begin position="193"/>
        <end position="213"/>
    </location>
</feature>
<dbReference type="GO" id="GO:0016020">
    <property type="term" value="C:membrane"/>
    <property type="evidence" value="ECO:0007669"/>
    <property type="project" value="UniProtKB-SubCell"/>
</dbReference>
<dbReference type="InterPro" id="IPR036388">
    <property type="entry name" value="WH-like_DNA-bd_sf"/>
</dbReference>
<keyword evidence="3 6" id="KW-0547">Nucleotide-binding</keyword>
<evidence type="ECO:0000256" key="2">
    <source>
        <dbReference type="ARBA" id="ARBA00006474"/>
    </source>
</evidence>
<dbReference type="PROSITE" id="PS50901">
    <property type="entry name" value="FTSK"/>
    <property type="match status" value="1"/>
</dbReference>
<dbReference type="InterPro" id="IPR003593">
    <property type="entry name" value="AAA+_ATPase"/>
</dbReference>
<feature type="binding site" evidence="6">
    <location>
        <begin position="400"/>
        <end position="407"/>
    </location>
    <ligand>
        <name>ATP</name>
        <dbReference type="ChEBI" id="CHEBI:30616"/>
    </ligand>
</feature>
<evidence type="ECO:0000259" key="9">
    <source>
        <dbReference type="PROSITE" id="PS50901"/>
    </source>
</evidence>
<feature type="compositionally biased region" description="Acidic residues" evidence="7">
    <location>
        <begin position="195"/>
        <end position="212"/>
    </location>
</feature>
<evidence type="ECO:0000256" key="7">
    <source>
        <dbReference type="SAM" id="MobiDB-lite"/>
    </source>
</evidence>
<dbReference type="PANTHER" id="PTHR22683">
    <property type="entry name" value="SPORULATION PROTEIN RELATED"/>
    <property type="match status" value="1"/>
</dbReference>